<evidence type="ECO:0000313" key="3">
    <source>
        <dbReference type="EMBL" id="KAB7498831.1"/>
    </source>
</evidence>
<dbReference type="GO" id="GO:0032040">
    <property type="term" value="C:small-subunit processome"/>
    <property type="evidence" value="ECO:0007669"/>
    <property type="project" value="TreeGrafter"/>
</dbReference>
<keyword evidence="1" id="KW-0687">Ribonucleoprotein</keyword>
<dbReference type="PANTHER" id="PTHR13457">
    <property type="entry name" value="BAP28"/>
    <property type="match status" value="1"/>
</dbReference>
<protein>
    <recommendedName>
        <fullName evidence="1">HEAT repeat-containing protein 1</fullName>
    </recommendedName>
</protein>
<dbReference type="GO" id="GO:0034455">
    <property type="term" value="C:t-UTP complex"/>
    <property type="evidence" value="ECO:0007669"/>
    <property type="project" value="TreeGrafter"/>
</dbReference>
<accession>A0A5N5SX98</accession>
<reference evidence="3 4" key="1">
    <citation type="journal article" date="2019" name="PLoS Biol.">
        <title>Sex chromosomes control vertical transmission of feminizing Wolbachia symbionts in an isopod.</title>
        <authorList>
            <person name="Becking T."/>
            <person name="Chebbi M.A."/>
            <person name="Giraud I."/>
            <person name="Moumen B."/>
            <person name="Laverre T."/>
            <person name="Caubet Y."/>
            <person name="Peccoud J."/>
            <person name="Gilbert C."/>
            <person name="Cordaux R."/>
        </authorList>
    </citation>
    <scope>NUCLEOTIDE SEQUENCE [LARGE SCALE GENOMIC DNA]</scope>
    <source>
        <strain evidence="3">ANa2</strain>
        <tissue evidence="3">Whole body excluding digestive tract and cuticle</tissue>
    </source>
</reference>
<dbReference type="InterPro" id="IPR040191">
    <property type="entry name" value="UTP10"/>
</dbReference>
<dbReference type="InterPro" id="IPR056473">
    <property type="entry name" value="HEAT_Utp10/HEAT1"/>
</dbReference>
<dbReference type="GO" id="GO:0045943">
    <property type="term" value="P:positive regulation of transcription by RNA polymerase I"/>
    <property type="evidence" value="ECO:0007669"/>
    <property type="project" value="TreeGrafter"/>
</dbReference>
<dbReference type="PANTHER" id="PTHR13457:SF1">
    <property type="entry name" value="HEAT REPEAT-CONTAINING PROTEIN 1"/>
    <property type="match status" value="1"/>
</dbReference>
<comment type="similarity">
    <text evidence="1">Belongs to the HEATR1/UTP10 family.</text>
</comment>
<comment type="subcellular location">
    <subcellularLocation>
        <location evidence="1">Nucleus</location>
        <location evidence="1">Nucleolus</location>
    </subcellularLocation>
</comment>
<keyword evidence="4" id="KW-1185">Reference proteome</keyword>
<feature type="domain" description="Utp10/HEAT1 HEAT-repeats" evidence="2">
    <location>
        <begin position="524"/>
        <end position="565"/>
    </location>
</feature>
<keyword evidence="1" id="KW-0690">Ribosome biogenesis</keyword>
<proteinExistence type="inferred from homology"/>
<dbReference type="GO" id="GO:0030686">
    <property type="term" value="C:90S preribosome"/>
    <property type="evidence" value="ECO:0007669"/>
    <property type="project" value="TreeGrafter"/>
</dbReference>
<comment type="caution">
    <text evidence="3">The sequence shown here is derived from an EMBL/GenBank/DDBJ whole genome shotgun (WGS) entry which is preliminary data.</text>
</comment>
<evidence type="ECO:0000256" key="1">
    <source>
        <dbReference type="RuleBase" id="RU367065"/>
    </source>
</evidence>
<dbReference type="EMBL" id="SEYY01018952">
    <property type="protein sequence ID" value="KAB7498831.1"/>
    <property type="molecule type" value="Genomic_DNA"/>
</dbReference>
<evidence type="ECO:0000259" key="2">
    <source>
        <dbReference type="Pfam" id="PF23243"/>
    </source>
</evidence>
<keyword evidence="1" id="KW-0539">Nucleus</keyword>
<evidence type="ECO:0000313" key="4">
    <source>
        <dbReference type="Proteomes" id="UP000326759"/>
    </source>
</evidence>
<gene>
    <name evidence="3" type="primary">heatr1</name>
    <name evidence="3" type="ORF">Anas_05049</name>
</gene>
<keyword evidence="1" id="KW-0698">rRNA processing</keyword>
<dbReference type="AlphaFoldDB" id="A0A5N5SX98"/>
<dbReference type="OrthoDB" id="6382435at2759"/>
<dbReference type="Pfam" id="PF23243">
    <property type="entry name" value="HEAT_HEATR1"/>
    <property type="match status" value="1"/>
</dbReference>
<comment type="function">
    <text evidence="1">Involved in nucleolar processing of pre-18S ribosomal RNA.</text>
</comment>
<dbReference type="GO" id="GO:0000462">
    <property type="term" value="P:maturation of SSU-rRNA from tricistronic rRNA transcript (SSU-rRNA, 5.8S rRNA, LSU-rRNA)"/>
    <property type="evidence" value="ECO:0007669"/>
    <property type="project" value="TreeGrafter"/>
</dbReference>
<sequence length="570" mass="64509">MQNTNSTVCNGLLKSIFNEKLGSVRNKIYFLSMILGWNMENEDVGIDRSLKLWALNFTSAILASESSSCSLSWVLDAKEPLVTSLLIPICEGSFLCEASYKVLQNMHSIVGGRLKSNNLSMLIEEILSKKEEINADISYLPLAVEMLVNKNKGEGAHMIDVLFTCVTDNGVPLHIRSAVLYSLSKINSKKILMQLIPIGNSYLDEIASLKGTLFNVTKSTFLYYILIRFVSENSAFLEIKGGWELFLRSLQMPDSVLQIQDKILSPQQLVINYKVLQKLSNSEKLLDVLEILLTRIVRTNLSVEASKLSKELKKISLSASQIISLWNKYNIIPKFKSVQEARAKRLKRQRESLPQSNIEDLQKLGLIIELIGVMEDLKNPSMLIGPICEYLKVLMEMESSFADTLQQQMLSVCHHLMTLCKTQLDKKEFIKQCKLNVALIVQCIRSSVNPDIHRRALLILALAAEYFPDQVLHNIMAIFTFMGTSLLRRDDAYSFHVIHLTIESIVPALIKAENAEPKVLLKKLSQVTQVFVDALPDLAEHRRLPLFTQLATTLGVSQYLWLLTHMFQEM</sequence>
<dbReference type="Proteomes" id="UP000326759">
    <property type="component" value="Unassembled WGS sequence"/>
</dbReference>
<dbReference type="GO" id="GO:0030515">
    <property type="term" value="F:snoRNA binding"/>
    <property type="evidence" value="ECO:0007669"/>
    <property type="project" value="TreeGrafter"/>
</dbReference>
<organism evidence="3 4">
    <name type="scientific">Armadillidium nasatum</name>
    <dbReference type="NCBI Taxonomy" id="96803"/>
    <lineage>
        <taxon>Eukaryota</taxon>
        <taxon>Metazoa</taxon>
        <taxon>Ecdysozoa</taxon>
        <taxon>Arthropoda</taxon>
        <taxon>Crustacea</taxon>
        <taxon>Multicrustacea</taxon>
        <taxon>Malacostraca</taxon>
        <taxon>Eumalacostraca</taxon>
        <taxon>Peracarida</taxon>
        <taxon>Isopoda</taxon>
        <taxon>Oniscidea</taxon>
        <taxon>Crinocheta</taxon>
        <taxon>Armadillidiidae</taxon>
        <taxon>Armadillidium</taxon>
    </lineage>
</organism>
<name>A0A5N5SX98_9CRUS</name>